<dbReference type="PANTHER" id="PTHR24421">
    <property type="entry name" value="NITRATE/NITRITE SENSOR PROTEIN NARX-RELATED"/>
    <property type="match status" value="1"/>
</dbReference>
<evidence type="ECO:0000256" key="2">
    <source>
        <dbReference type="ARBA" id="ARBA00022777"/>
    </source>
</evidence>
<dbReference type="Gene3D" id="3.30.565.10">
    <property type="entry name" value="Histidine kinase-like ATPase, C-terminal domain"/>
    <property type="match status" value="1"/>
</dbReference>
<keyword evidence="3" id="KW-0902">Two-component regulatory system</keyword>
<feature type="domain" description="Phage shock protein PspC N-terminal" evidence="6">
    <location>
        <begin position="9"/>
        <end position="62"/>
    </location>
</feature>
<sequence>MTTIERPALTRPRDVYLGGVCLGVAAHLGWSVRRTRMLALALAVAGGSGILLYLWLWAFVPLDPPEPDAEPAVRRRVPAAAVAIGIATVALAVVLSVAWSNDGALTAALLATTFATGVAVAWSLGFDRHDPRRSARYGLWVRGLAVGILAVAGIIALLARPTAINAVIGVGMVVLAVGVIVAPRVVALSSDLQDARTARVREEQRAEIAAHLHDSVLQTLALIQNRAGASSEVARIARAQERELRDWLFVGDTPTVADLATELRSVAAAIELDYPVRIDVVTAGESVENSSAALVSASREAMLNAARHAGGEVSVYLEASSAEIDVFIRDRGPGVDLDALPGDRLGIRESIIGRMSRAGGTATLRPGAGGGTEVHLHLDTAAHQGGDT</sequence>
<evidence type="ECO:0000256" key="4">
    <source>
        <dbReference type="SAM" id="Phobius"/>
    </source>
</evidence>
<feature type="transmembrane region" description="Helical" evidence="4">
    <location>
        <begin position="38"/>
        <end position="58"/>
    </location>
</feature>
<feature type="transmembrane region" description="Helical" evidence="4">
    <location>
        <begin position="105"/>
        <end position="125"/>
    </location>
</feature>
<dbReference type="Proteomes" id="UP001160142">
    <property type="component" value="Unassembled WGS sequence"/>
</dbReference>
<keyword evidence="1" id="KW-0808">Transferase</keyword>
<keyword evidence="4" id="KW-1133">Transmembrane helix</keyword>
<evidence type="ECO:0000259" key="6">
    <source>
        <dbReference type="Pfam" id="PF04024"/>
    </source>
</evidence>
<dbReference type="InterPro" id="IPR003594">
    <property type="entry name" value="HATPase_dom"/>
</dbReference>
<comment type="caution">
    <text evidence="7">The sequence shown here is derived from an EMBL/GenBank/DDBJ whole genome shotgun (WGS) entry which is preliminary data.</text>
</comment>
<dbReference type="Pfam" id="PF02518">
    <property type="entry name" value="HATPase_c"/>
    <property type="match status" value="1"/>
</dbReference>
<organism evidence="7 8">
    <name type="scientific">Antiquaquibacter oligotrophicus</name>
    <dbReference type="NCBI Taxonomy" id="2880260"/>
    <lineage>
        <taxon>Bacteria</taxon>
        <taxon>Bacillati</taxon>
        <taxon>Actinomycetota</taxon>
        <taxon>Actinomycetes</taxon>
        <taxon>Micrococcales</taxon>
        <taxon>Microbacteriaceae</taxon>
        <taxon>Antiquaquibacter</taxon>
    </lineage>
</organism>
<protein>
    <submittedName>
        <fullName evidence="7">Signal transduction histidine kinase</fullName>
    </submittedName>
</protein>
<evidence type="ECO:0000256" key="1">
    <source>
        <dbReference type="ARBA" id="ARBA00022679"/>
    </source>
</evidence>
<dbReference type="EMBL" id="JARXVQ010000001">
    <property type="protein sequence ID" value="MDH6181969.1"/>
    <property type="molecule type" value="Genomic_DNA"/>
</dbReference>
<keyword evidence="8" id="KW-1185">Reference proteome</keyword>
<evidence type="ECO:0000259" key="5">
    <source>
        <dbReference type="Pfam" id="PF02518"/>
    </source>
</evidence>
<dbReference type="SUPFAM" id="SSF55874">
    <property type="entry name" value="ATPase domain of HSP90 chaperone/DNA topoisomerase II/histidine kinase"/>
    <property type="match status" value="1"/>
</dbReference>
<dbReference type="InterPro" id="IPR007168">
    <property type="entry name" value="Phageshock_PspC_N"/>
</dbReference>
<dbReference type="Pfam" id="PF04024">
    <property type="entry name" value="PspC"/>
    <property type="match status" value="1"/>
</dbReference>
<dbReference type="InterPro" id="IPR036890">
    <property type="entry name" value="HATPase_C_sf"/>
</dbReference>
<feature type="transmembrane region" description="Helical" evidence="4">
    <location>
        <begin position="164"/>
        <end position="186"/>
    </location>
</feature>
<evidence type="ECO:0000256" key="3">
    <source>
        <dbReference type="ARBA" id="ARBA00023012"/>
    </source>
</evidence>
<feature type="transmembrane region" description="Helical" evidence="4">
    <location>
        <begin position="79"/>
        <end position="99"/>
    </location>
</feature>
<name>A0ABT6KQ28_9MICO</name>
<accession>A0ABT6KQ28</accession>
<evidence type="ECO:0000313" key="8">
    <source>
        <dbReference type="Proteomes" id="UP001160142"/>
    </source>
</evidence>
<keyword evidence="2 7" id="KW-0418">Kinase</keyword>
<feature type="transmembrane region" description="Helical" evidence="4">
    <location>
        <begin position="15"/>
        <end position="32"/>
    </location>
</feature>
<gene>
    <name evidence="7" type="ORF">M2152_002151</name>
</gene>
<dbReference type="InterPro" id="IPR050482">
    <property type="entry name" value="Sensor_HK_TwoCompSys"/>
</dbReference>
<reference evidence="7 8" key="1">
    <citation type="submission" date="2023-04" db="EMBL/GenBank/DDBJ databases">
        <title>Genome Encyclopedia of Bacteria and Archaea VI: Functional Genomics of Type Strains.</title>
        <authorList>
            <person name="Whitman W."/>
        </authorList>
    </citation>
    <scope>NUCLEOTIDE SEQUENCE [LARGE SCALE GENOMIC DNA]</scope>
    <source>
        <strain evidence="7 8">SG_E_30_P1</strain>
    </source>
</reference>
<proteinExistence type="predicted"/>
<keyword evidence="4" id="KW-0472">Membrane</keyword>
<dbReference type="PANTHER" id="PTHR24421:SF61">
    <property type="entry name" value="OXYGEN SENSOR HISTIDINE KINASE NREB"/>
    <property type="match status" value="1"/>
</dbReference>
<feature type="domain" description="Histidine kinase/HSP90-like ATPase" evidence="5">
    <location>
        <begin position="293"/>
        <end position="380"/>
    </location>
</feature>
<keyword evidence="4" id="KW-0812">Transmembrane</keyword>
<dbReference type="RefSeq" id="WP_322134262.1">
    <property type="nucleotide sequence ID" value="NZ_CP085036.1"/>
</dbReference>
<evidence type="ECO:0000313" key="7">
    <source>
        <dbReference type="EMBL" id="MDH6181969.1"/>
    </source>
</evidence>
<feature type="transmembrane region" description="Helical" evidence="4">
    <location>
        <begin position="137"/>
        <end position="158"/>
    </location>
</feature>
<dbReference type="GO" id="GO:0016301">
    <property type="term" value="F:kinase activity"/>
    <property type="evidence" value="ECO:0007669"/>
    <property type="project" value="UniProtKB-KW"/>
</dbReference>
<dbReference type="CDD" id="cd16917">
    <property type="entry name" value="HATPase_UhpB-NarQ-NarX-like"/>
    <property type="match status" value="1"/>
</dbReference>